<accession>A0A0C3NTN0</accession>
<evidence type="ECO:0000313" key="2">
    <source>
        <dbReference type="EMBL" id="KIP08639.1"/>
    </source>
</evidence>
<reference evidence="2 3" key="1">
    <citation type="journal article" date="2014" name="PLoS Genet.">
        <title>Analysis of the Phlebiopsis gigantea genome, transcriptome and secretome provides insight into its pioneer colonization strategies of wood.</title>
        <authorList>
            <person name="Hori C."/>
            <person name="Ishida T."/>
            <person name="Igarashi K."/>
            <person name="Samejima M."/>
            <person name="Suzuki H."/>
            <person name="Master E."/>
            <person name="Ferreira P."/>
            <person name="Ruiz-Duenas F.J."/>
            <person name="Held B."/>
            <person name="Canessa P."/>
            <person name="Larrondo L.F."/>
            <person name="Schmoll M."/>
            <person name="Druzhinina I.S."/>
            <person name="Kubicek C.P."/>
            <person name="Gaskell J.A."/>
            <person name="Kersten P."/>
            <person name="St John F."/>
            <person name="Glasner J."/>
            <person name="Sabat G."/>
            <person name="Splinter BonDurant S."/>
            <person name="Syed K."/>
            <person name="Yadav J."/>
            <person name="Mgbeahuruike A.C."/>
            <person name="Kovalchuk A."/>
            <person name="Asiegbu F.O."/>
            <person name="Lackner G."/>
            <person name="Hoffmeister D."/>
            <person name="Rencoret J."/>
            <person name="Gutierrez A."/>
            <person name="Sun H."/>
            <person name="Lindquist E."/>
            <person name="Barry K."/>
            <person name="Riley R."/>
            <person name="Grigoriev I.V."/>
            <person name="Henrissat B."/>
            <person name="Kues U."/>
            <person name="Berka R.M."/>
            <person name="Martinez A.T."/>
            <person name="Covert S.F."/>
            <person name="Blanchette R.A."/>
            <person name="Cullen D."/>
        </authorList>
    </citation>
    <scope>NUCLEOTIDE SEQUENCE [LARGE SCALE GENOMIC DNA]</scope>
    <source>
        <strain evidence="2 3">11061_1 CR5-6</strain>
    </source>
</reference>
<gene>
    <name evidence="2" type="ORF">PHLGIDRAFT_364632</name>
</gene>
<sequence>MRNFRRVGRTGSPTRPPVTRKYSSYRPMFACPNAPSSASPSQRSSTKRSGDSSAQDRFSRCRPTHKLKHPNLVQCLPGLYHLTQTPPSRLLLYTYNIAIMCQAECFGNYHRRCNHYVKQYESGIVKDCNSPHCALSKAHCHTTEYAKRRCTCNKTYTEDRRVLNMIQDWCDDCRAAAWASLDPDNSRQW</sequence>
<name>A0A0C3NTN0_PHLG1</name>
<feature type="region of interest" description="Disordered" evidence="1">
    <location>
        <begin position="1"/>
        <end position="60"/>
    </location>
</feature>
<keyword evidence="3" id="KW-1185">Reference proteome</keyword>
<evidence type="ECO:0000256" key="1">
    <source>
        <dbReference type="SAM" id="MobiDB-lite"/>
    </source>
</evidence>
<protein>
    <submittedName>
        <fullName evidence="2">Uncharacterized protein</fullName>
    </submittedName>
</protein>
<dbReference type="OrthoDB" id="3197992at2759"/>
<dbReference type="AlphaFoldDB" id="A0A0C3NTN0"/>
<feature type="compositionally biased region" description="Low complexity" evidence="1">
    <location>
        <begin position="34"/>
        <end position="44"/>
    </location>
</feature>
<dbReference type="EMBL" id="KN840476">
    <property type="protein sequence ID" value="KIP08639.1"/>
    <property type="molecule type" value="Genomic_DNA"/>
</dbReference>
<evidence type="ECO:0000313" key="3">
    <source>
        <dbReference type="Proteomes" id="UP000053257"/>
    </source>
</evidence>
<organism evidence="2 3">
    <name type="scientific">Phlebiopsis gigantea (strain 11061_1 CR5-6)</name>
    <name type="common">White-rot fungus</name>
    <name type="synonym">Peniophora gigantea</name>
    <dbReference type="NCBI Taxonomy" id="745531"/>
    <lineage>
        <taxon>Eukaryota</taxon>
        <taxon>Fungi</taxon>
        <taxon>Dikarya</taxon>
        <taxon>Basidiomycota</taxon>
        <taxon>Agaricomycotina</taxon>
        <taxon>Agaricomycetes</taxon>
        <taxon>Polyporales</taxon>
        <taxon>Phanerochaetaceae</taxon>
        <taxon>Phlebiopsis</taxon>
    </lineage>
</organism>
<dbReference type="Proteomes" id="UP000053257">
    <property type="component" value="Unassembled WGS sequence"/>
</dbReference>
<dbReference type="HOGENOM" id="CLU_1434928_0_0_1"/>
<proteinExistence type="predicted"/>